<protein>
    <submittedName>
        <fullName evidence="3">Uncharacterized protein</fullName>
    </submittedName>
</protein>
<dbReference type="EMBL" id="MTSL01000150">
    <property type="protein sequence ID" value="PJF17952.1"/>
    <property type="molecule type" value="Genomic_DNA"/>
</dbReference>
<keyword evidence="4" id="KW-1185">Reference proteome</keyword>
<feature type="region of interest" description="Disordered" evidence="1">
    <location>
        <begin position="48"/>
        <end position="128"/>
    </location>
</feature>
<keyword evidence="2" id="KW-0472">Membrane</keyword>
<name>A0A2H9TJM7_9FUNG</name>
<evidence type="ECO:0000256" key="2">
    <source>
        <dbReference type="SAM" id="Phobius"/>
    </source>
</evidence>
<evidence type="ECO:0000313" key="3">
    <source>
        <dbReference type="EMBL" id="PJF17952.1"/>
    </source>
</evidence>
<feature type="transmembrane region" description="Helical" evidence="2">
    <location>
        <begin position="632"/>
        <end position="651"/>
    </location>
</feature>
<feature type="compositionally biased region" description="Basic and acidic residues" evidence="1">
    <location>
        <begin position="113"/>
        <end position="128"/>
    </location>
</feature>
<reference evidence="3 4" key="1">
    <citation type="submission" date="2016-10" db="EMBL/GenBank/DDBJ databases">
        <title>The genome of Paramicrosporidium saccamoebae is the missing link in understanding Cryptomycota and Microsporidia evolution.</title>
        <authorList>
            <person name="Quandt C.A."/>
            <person name="Beaudet D."/>
            <person name="Corsaro D."/>
            <person name="Michel R."/>
            <person name="Corradi N."/>
            <person name="James T."/>
        </authorList>
    </citation>
    <scope>NUCLEOTIDE SEQUENCE [LARGE SCALE GENOMIC DNA]</scope>
    <source>
        <strain evidence="3 4">KSL3</strain>
    </source>
</reference>
<comment type="caution">
    <text evidence="3">The sequence shown here is derived from an EMBL/GenBank/DDBJ whole genome shotgun (WGS) entry which is preliminary data.</text>
</comment>
<sequence length="655" mass="69091">MVPSKEQLDTQFVGIPGIALSGDPGLEADLLVNDALEKVAEDVTEKIREMEPVMGSEEEKTEVKVPEEVLNDAKEEPEKIRSAAKETTDSVQPVQLVKENTTDNEENAQTSQDKSEEVVAKDTQEVDSEHQVIAGSIEEHIAKKIEDELAPEEPIALVEKQEEEPAPSASGETMLTGISTTVISTSGTTTTSIATVTFDPSFTRIRRCIYGCRTLTVESGSAKAGLAVVALPVTLPCSLVNCPPCGCTTSFVHIIGCPIIQTVTPPDSYVTVTNDATITYITVTTTISSCTATTCLTPITVTVTTGPSGITTITQYSTFDLATTIIQFSTERAYCTPTPIIPDCQCPAGYDWDGQSDPPPDPCAGSIIPPDCPCQPQQEEEDCGCDQEGDCDDCDDEHPQGVVLVPVQGGCPGGHCPWYNFKAEAGKDDKKISDSKDANNAVNAKDGKGTVGSKEGQVDAKEKKAVGADGRMSADGKRVKKKCKKCHPNKPKKGCRPAPMGGACPTGNHPARTGATSTITGSICTTFVVCNPSQFNCPAQITGGAQLPAFMESWGLAPNKIPGGFPYAYLAGGMPQPGMEYLGYDGNMHGIGAGYAPLRNATEPTSISTTASASTTTKKKDVRMEAASKNSAITLAGSTILSMVIAVWVVLSSWV</sequence>
<evidence type="ECO:0000313" key="4">
    <source>
        <dbReference type="Proteomes" id="UP000240830"/>
    </source>
</evidence>
<feature type="region of interest" description="Disordered" evidence="1">
    <location>
        <begin position="430"/>
        <end position="461"/>
    </location>
</feature>
<gene>
    <name evidence="3" type="ORF">PSACC_02246</name>
</gene>
<dbReference type="Proteomes" id="UP000240830">
    <property type="component" value="Unassembled WGS sequence"/>
</dbReference>
<keyword evidence="2" id="KW-1133">Transmembrane helix</keyword>
<dbReference type="AlphaFoldDB" id="A0A2H9TJM7"/>
<proteinExistence type="predicted"/>
<feature type="compositionally biased region" description="Basic and acidic residues" evidence="1">
    <location>
        <begin position="48"/>
        <end position="88"/>
    </location>
</feature>
<accession>A0A2H9TJM7</accession>
<keyword evidence="2" id="KW-0812">Transmembrane</keyword>
<evidence type="ECO:0000256" key="1">
    <source>
        <dbReference type="SAM" id="MobiDB-lite"/>
    </source>
</evidence>
<organism evidence="3 4">
    <name type="scientific">Paramicrosporidium saccamoebae</name>
    <dbReference type="NCBI Taxonomy" id="1246581"/>
    <lineage>
        <taxon>Eukaryota</taxon>
        <taxon>Fungi</taxon>
        <taxon>Fungi incertae sedis</taxon>
        <taxon>Cryptomycota</taxon>
        <taxon>Cryptomycota incertae sedis</taxon>
        <taxon>Paramicrosporidium</taxon>
    </lineage>
</organism>